<gene>
    <name evidence="1" type="ORF">MAMC_00999</name>
</gene>
<dbReference type="OrthoDB" id="9981174at2"/>
<organism evidence="1 2">
    <name type="scientific">Methylacidimicrobium cyclopophantes</name>
    <dbReference type="NCBI Taxonomy" id="1041766"/>
    <lineage>
        <taxon>Bacteria</taxon>
        <taxon>Pseudomonadati</taxon>
        <taxon>Verrucomicrobiota</taxon>
        <taxon>Methylacidimicrobium</taxon>
    </lineage>
</organism>
<dbReference type="AlphaFoldDB" id="A0A5E6MA02"/>
<accession>A0A5E6MA02</accession>
<evidence type="ECO:0000313" key="1">
    <source>
        <dbReference type="EMBL" id="VVM06225.1"/>
    </source>
</evidence>
<evidence type="ECO:0000313" key="2">
    <source>
        <dbReference type="Proteomes" id="UP000381693"/>
    </source>
</evidence>
<reference evidence="1" key="1">
    <citation type="submission" date="2019-09" db="EMBL/GenBank/DDBJ databases">
        <authorList>
            <person name="Cremers G."/>
        </authorList>
    </citation>
    <scope>NUCLEOTIDE SEQUENCE [LARGE SCALE GENOMIC DNA]</scope>
    <source>
        <strain evidence="1">3B</strain>
    </source>
</reference>
<proteinExistence type="predicted"/>
<dbReference type="EMBL" id="CABFUZ020000109">
    <property type="protein sequence ID" value="VVM06225.1"/>
    <property type="molecule type" value="Genomic_DNA"/>
</dbReference>
<name>A0A5E6MA02_9BACT</name>
<sequence>MSVKSSIPFSRSGPRSRLFFLAFVAFPVVQSAAALLSRSRRDASRFLFQGVAYAAAAGWSKAGHDLERWVLELGAMLEGGVHEIGGRKTTDPFSLFR</sequence>
<protein>
    <submittedName>
        <fullName evidence="1">Uncharacterized protein</fullName>
    </submittedName>
</protein>
<comment type="caution">
    <text evidence="1">The sequence shown here is derived from an EMBL/GenBank/DDBJ whole genome shotgun (WGS) entry which is preliminary data.</text>
</comment>
<dbReference type="Proteomes" id="UP000381693">
    <property type="component" value="Unassembled WGS sequence"/>
</dbReference>
<keyword evidence="2" id="KW-1185">Reference proteome</keyword>